<protein>
    <submittedName>
        <fullName evidence="1">Uncharacterized protein</fullName>
    </submittedName>
</protein>
<evidence type="ECO:0000313" key="1">
    <source>
        <dbReference type="EMBL" id="KAK3681828.1"/>
    </source>
</evidence>
<reference evidence="1" key="1">
    <citation type="journal article" date="2023" name="Mol. Phylogenet. Evol.">
        <title>Genome-scale phylogeny and comparative genomics of the fungal order Sordariales.</title>
        <authorList>
            <person name="Hensen N."/>
            <person name="Bonometti L."/>
            <person name="Westerberg I."/>
            <person name="Brannstrom I.O."/>
            <person name="Guillou S."/>
            <person name="Cros-Aarteil S."/>
            <person name="Calhoun S."/>
            <person name="Haridas S."/>
            <person name="Kuo A."/>
            <person name="Mondo S."/>
            <person name="Pangilinan J."/>
            <person name="Riley R."/>
            <person name="LaButti K."/>
            <person name="Andreopoulos B."/>
            <person name="Lipzen A."/>
            <person name="Chen C."/>
            <person name="Yan M."/>
            <person name="Daum C."/>
            <person name="Ng V."/>
            <person name="Clum A."/>
            <person name="Steindorff A."/>
            <person name="Ohm R.A."/>
            <person name="Martin F."/>
            <person name="Silar P."/>
            <person name="Natvig D.O."/>
            <person name="Lalanne C."/>
            <person name="Gautier V."/>
            <person name="Ament-Velasquez S.L."/>
            <person name="Kruys A."/>
            <person name="Hutchinson M.I."/>
            <person name="Powell A.J."/>
            <person name="Barry K."/>
            <person name="Miller A.N."/>
            <person name="Grigoriev I.V."/>
            <person name="Debuchy R."/>
            <person name="Gladieux P."/>
            <person name="Hiltunen Thoren M."/>
            <person name="Johannesson H."/>
        </authorList>
    </citation>
    <scope>NUCLEOTIDE SEQUENCE</scope>
    <source>
        <strain evidence="1">CBS 314.62</strain>
    </source>
</reference>
<accession>A0AAE0X0N5</accession>
<dbReference type="Proteomes" id="UP001270362">
    <property type="component" value="Unassembled WGS sequence"/>
</dbReference>
<name>A0AAE0X0N5_9PEZI</name>
<organism evidence="1 2">
    <name type="scientific">Podospora appendiculata</name>
    <dbReference type="NCBI Taxonomy" id="314037"/>
    <lineage>
        <taxon>Eukaryota</taxon>
        <taxon>Fungi</taxon>
        <taxon>Dikarya</taxon>
        <taxon>Ascomycota</taxon>
        <taxon>Pezizomycotina</taxon>
        <taxon>Sordariomycetes</taxon>
        <taxon>Sordariomycetidae</taxon>
        <taxon>Sordariales</taxon>
        <taxon>Podosporaceae</taxon>
        <taxon>Podospora</taxon>
    </lineage>
</organism>
<dbReference type="EMBL" id="JAULSO010000006">
    <property type="protein sequence ID" value="KAK3681828.1"/>
    <property type="molecule type" value="Genomic_DNA"/>
</dbReference>
<dbReference type="PANTHER" id="PTHR37535">
    <property type="entry name" value="FLUG DOMAIN PROTEIN"/>
    <property type="match status" value="1"/>
</dbReference>
<dbReference type="PANTHER" id="PTHR37535:SF4">
    <property type="entry name" value="FLUG DOMAIN-CONTAINING PROTEIN"/>
    <property type="match status" value="1"/>
</dbReference>
<evidence type="ECO:0000313" key="2">
    <source>
        <dbReference type="Proteomes" id="UP001270362"/>
    </source>
</evidence>
<dbReference type="AlphaFoldDB" id="A0AAE0X0N5"/>
<proteinExistence type="predicted"/>
<keyword evidence="2" id="KW-1185">Reference proteome</keyword>
<sequence length="352" mass="39701">MSVPVLGGWFEKESGIQGSVFFNLASIFGSPAQRRAAAQPGVKWRPSPFPSFPACRAPSPEPVALDTQHQTLATSDTQAQTLNTIAMPARCQPQRRDRNADFVRRFTAKQRAAHDDQIAKQAKALTADQHAAFRKQLEMVHFLPPAYADATKINIVGILRKWKSYCTFGRFQDWRAAVKVATRETTVSFLEYLCQTYRITTWGTSWQYFRQYKQLYTSVTGRYMDTNDTKEIKKWHDAILVARYKLRAPNMLGKDVANVDTLLVLLTFNIRYDTGVLPWEGHRIQLPGCYLGLALTGARPAEFVDGETKTGKDEYTKEILSQIAATSIPCDEDEVPDKDSRLLESIVTVLAL</sequence>
<comment type="caution">
    <text evidence="1">The sequence shown here is derived from an EMBL/GenBank/DDBJ whole genome shotgun (WGS) entry which is preliminary data.</text>
</comment>
<reference evidence="1" key="2">
    <citation type="submission" date="2023-06" db="EMBL/GenBank/DDBJ databases">
        <authorList>
            <consortium name="Lawrence Berkeley National Laboratory"/>
            <person name="Haridas S."/>
            <person name="Hensen N."/>
            <person name="Bonometti L."/>
            <person name="Westerberg I."/>
            <person name="Brannstrom I.O."/>
            <person name="Guillou S."/>
            <person name="Cros-Aarteil S."/>
            <person name="Calhoun S."/>
            <person name="Kuo A."/>
            <person name="Mondo S."/>
            <person name="Pangilinan J."/>
            <person name="Riley R."/>
            <person name="Labutti K."/>
            <person name="Andreopoulos B."/>
            <person name="Lipzen A."/>
            <person name="Chen C."/>
            <person name="Yanf M."/>
            <person name="Daum C."/>
            <person name="Ng V."/>
            <person name="Clum A."/>
            <person name="Steindorff A."/>
            <person name="Ohm R."/>
            <person name="Martin F."/>
            <person name="Silar P."/>
            <person name="Natvig D."/>
            <person name="Lalanne C."/>
            <person name="Gautier V."/>
            <person name="Ament-Velasquez S.L."/>
            <person name="Kruys A."/>
            <person name="Hutchinson M.I."/>
            <person name="Powell A.J."/>
            <person name="Barry K."/>
            <person name="Miller A.N."/>
            <person name="Grigoriev I.V."/>
            <person name="Debuchy R."/>
            <person name="Gladieux P."/>
            <person name="Thoren M.H."/>
            <person name="Johannesson H."/>
        </authorList>
    </citation>
    <scope>NUCLEOTIDE SEQUENCE</scope>
    <source>
        <strain evidence="1">CBS 314.62</strain>
    </source>
</reference>
<gene>
    <name evidence="1" type="ORF">B0T22DRAFT_494805</name>
</gene>